<dbReference type="InParanoid" id="W2RVV1"/>
<sequence length="1834" mass="206916">MEFPQLPAPVERFLQYSAQFKTQAELRKATEPFIQYESKLREVFAQHPDHAAAQREHLIPVFQADNPQPIIRARDPSKETPQIHDQYLLALSTKDRKADESQAIVNHIAEFKTNFNLFSESSLVDLDWSNVIAAGSSVVTALLPVAAPHNESKRALRAYYHQTLAPASDVDLFIYGLDEEQAIEKIKTIEQAVRDSILSETTTIRTKNAITIVSEYPTRHVQIVLRLYKNITEVLTGFDVDCSGVAYDGKQVLATPRAMAAFMTQINGIDLTRRSPSYENRLSKYSHRGFEVHWPVIDRARIDPTIYERSFSRVLGLARLLVLEKLPHPNDRDTYLAKRREERDRPALPWNARYRHALPGNVKDSQPDDVAEWVEESETSNYNTFTVPYGPKYNAKRIEKILFTKDLLLNAEWNRPKDRETKLHRHPAFFGSVGDVIHDCCGFCPKPETDEDLAAFEEESKLYISGDVEFLKDNPGRQTIGSFHPLTDDDWTEQAYVGNTTILCQAIVDKDLEGVIDWFSNGELESVDVNRRDHAGRTPLQLATMCSTPEIVEYLIDHGARIVSRLYNGLTALHIAAYRGQTEMVQALLERSSANEAIQDQKEDVRRSTRRAAAEANNDSEEIKSADSESDSDMDETDEEDTSDEMTEGSFVKVKPEEKNDEDEDEPDVYDVDVLAWDSPLSPLHLAVIAGKLKVVDLLVQKYGADVLLPVKILSSLDRQPEAAILTLVLALKQPLAEARKMIGCLISNGAITTQADMNGVSALHFAIKDAKQEIVRALTERTDPNVLKKALNHVSMTKIRYYSTNIEAPLLTAVHTGKVELVSHLLRLGAQPQVDFEGFAKVWSSHRSFLSPEDVRKDFGKNVEQPLVVAVQLELPEIAMKLVEAGADINVCPRAAHELLGGRTWDGGNNSLLDLVDKQIKKLSDYIDEQSKDSVKPEAPAPLDADDSYTNYPQDSYRLWTAINNLEQAKEVRKYQMEQYKKALEDFSSREIQFPEEKRVAVVKVRAKLEALKETLLKNGAKSFRELFPKAPEPDPLRQYRSYDDRNRDGPNEPYKTTFWFNDSAATDAKKELYIKLFEAAWTGDIDTVKQLTLDSMQPLAIAIRDQAGFSPFSIAVIRGHNQLARVILEISTVQYKPSDNEPKYRYFLGAREDDSDVSDDSSEVSGGASDEPHVFAEIVDDRFTIDNIATLGDTVKSKVSPVAMVEWNAQWWRAHQGQAKLVKASYGFPDKSYYCYRVVPNSWDYLQAAFSQEGTRCTSSPIRHAIVKNDIELLKFFIQVGKDLMARQETPEGISGIYNIPSGDFDFAMSLGRIEMVGEIITTSGAAIPLQAMVKQSGIQLDEKPQYYQGLTVHGRKREDWAAKGQHNHGGTGRGTKSKTEIDHSLVLRSIFQGNLDSAEFFLSDAPLRRYMEFAERYKTDKRIQSLSQAKGGIEGALSSWLGIRSDLALHVAVMCAPTEAGTSPMFDYILKAMPHTIEVKDDSGNTPLHTAVRLRRMNIVKALLEAGANQLARNSQGESVLHMILGDSSYSIPDPDLLDAAIQLFDPKLVNGMFVEKSSVSEPSKTPLALLLNANTRRDTALKACRVVFRHSKGQDLEVLDGAGDYVIHTLVRSAQEHLVKSLIEYRPEMLYWENATGMTPIDVAETRYLRNLIDDPPSLSNTQRQSVTQQPGASFQLHRERTEDDRANDALNTFIAGEEKGDIAERNSVWRMHHLMKKLAEKYPGKRKLVSVLDANEVAKRLAIQQQKRNEETRRQERLGLHATGMQTRERYGEEYGRRGRRWGELEEGGDEVKRWWNEAAGKRKWDWEKWSAEVLGKEFEGAKRSKGEE</sequence>
<dbReference type="Pfam" id="PF12796">
    <property type="entry name" value="Ank_2"/>
    <property type="match status" value="1"/>
</dbReference>
<evidence type="ECO:0000313" key="6">
    <source>
        <dbReference type="Proteomes" id="UP000030752"/>
    </source>
</evidence>
<feature type="compositionally biased region" description="Polar residues" evidence="4">
    <location>
        <begin position="1662"/>
        <end position="1677"/>
    </location>
</feature>
<keyword evidence="1" id="KW-0677">Repeat</keyword>
<dbReference type="eggNOG" id="KOG4177">
    <property type="taxonomic scope" value="Eukaryota"/>
</dbReference>
<gene>
    <name evidence="5" type="ORF">HMPREF1541_06104</name>
</gene>
<dbReference type="HOGENOM" id="CLU_003548_0_0_1"/>
<evidence type="ECO:0000313" key="5">
    <source>
        <dbReference type="EMBL" id="ETN39878.1"/>
    </source>
</evidence>
<dbReference type="GeneID" id="19973443"/>
<dbReference type="InterPro" id="IPR036770">
    <property type="entry name" value="Ankyrin_rpt-contain_sf"/>
</dbReference>
<name>W2RVV1_CYPE1</name>
<dbReference type="STRING" id="1220924.W2RVV1"/>
<dbReference type="EMBL" id="KB822721">
    <property type="protein sequence ID" value="ETN39878.1"/>
    <property type="molecule type" value="Genomic_DNA"/>
</dbReference>
<evidence type="ECO:0000256" key="2">
    <source>
        <dbReference type="ARBA" id="ARBA00023043"/>
    </source>
</evidence>
<accession>W2RVV1</accession>
<feature type="compositionally biased region" description="Acidic residues" evidence="4">
    <location>
        <begin position="628"/>
        <end position="647"/>
    </location>
</feature>
<dbReference type="Gene3D" id="1.25.40.20">
    <property type="entry name" value="Ankyrin repeat-containing domain"/>
    <property type="match status" value="4"/>
</dbReference>
<feature type="repeat" description="ANK" evidence="3">
    <location>
        <begin position="535"/>
        <end position="562"/>
    </location>
</feature>
<evidence type="ECO:0000256" key="1">
    <source>
        <dbReference type="ARBA" id="ARBA00022737"/>
    </source>
</evidence>
<evidence type="ECO:0000256" key="3">
    <source>
        <dbReference type="PROSITE-ProRule" id="PRU00023"/>
    </source>
</evidence>
<dbReference type="InterPro" id="IPR002110">
    <property type="entry name" value="Ankyrin_rpt"/>
</dbReference>
<feature type="region of interest" description="Disordered" evidence="4">
    <location>
        <begin position="596"/>
        <end position="667"/>
    </location>
</feature>
<keyword evidence="6" id="KW-1185">Reference proteome</keyword>
<dbReference type="Proteomes" id="UP000030752">
    <property type="component" value="Unassembled WGS sequence"/>
</dbReference>
<dbReference type="PROSITE" id="PS50088">
    <property type="entry name" value="ANK_REPEAT"/>
    <property type="match status" value="3"/>
</dbReference>
<dbReference type="SUPFAM" id="SSF48403">
    <property type="entry name" value="Ankyrin repeat"/>
    <property type="match status" value="2"/>
</dbReference>
<keyword evidence="2 3" id="KW-0040">ANK repeat</keyword>
<proteinExistence type="predicted"/>
<feature type="repeat" description="ANK" evidence="3">
    <location>
        <begin position="568"/>
        <end position="600"/>
    </location>
</feature>
<dbReference type="VEuPathDB" id="FungiDB:HMPREF1541_06104"/>
<dbReference type="PANTHER" id="PTHR24171:SF9">
    <property type="entry name" value="ANKYRIN REPEAT DOMAIN-CONTAINING PROTEIN 39"/>
    <property type="match status" value="1"/>
</dbReference>
<organism evidence="5 6">
    <name type="scientific">Cyphellophora europaea (strain CBS 101466)</name>
    <name type="common">Phialophora europaea</name>
    <dbReference type="NCBI Taxonomy" id="1220924"/>
    <lineage>
        <taxon>Eukaryota</taxon>
        <taxon>Fungi</taxon>
        <taxon>Dikarya</taxon>
        <taxon>Ascomycota</taxon>
        <taxon>Pezizomycotina</taxon>
        <taxon>Eurotiomycetes</taxon>
        <taxon>Chaetothyriomycetidae</taxon>
        <taxon>Chaetothyriales</taxon>
        <taxon>Cyphellophoraceae</taxon>
        <taxon>Cyphellophora</taxon>
    </lineage>
</organism>
<dbReference type="SMART" id="SM00248">
    <property type="entry name" value="ANK"/>
    <property type="match status" value="11"/>
</dbReference>
<dbReference type="OrthoDB" id="539213at2759"/>
<dbReference type="RefSeq" id="XP_008718663.1">
    <property type="nucleotide sequence ID" value="XM_008720441.1"/>
</dbReference>
<feature type="repeat" description="ANK" evidence="3">
    <location>
        <begin position="1486"/>
        <end position="1518"/>
    </location>
</feature>
<feature type="region of interest" description="Disordered" evidence="4">
    <location>
        <begin position="1361"/>
        <end position="1381"/>
    </location>
</feature>
<dbReference type="PROSITE" id="PS50297">
    <property type="entry name" value="ANK_REP_REGION"/>
    <property type="match status" value="3"/>
</dbReference>
<reference evidence="5 6" key="1">
    <citation type="submission" date="2013-03" db="EMBL/GenBank/DDBJ databases">
        <title>The Genome Sequence of Phialophora europaea CBS 101466.</title>
        <authorList>
            <consortium name="The Broad Institute Genomics Platform"/>
            <person name="Cuomo C."/>
            <person name="de Hoog S."/>
            <person name="Gorbushina A."/>
            <person name="Walker B."/>
            <person name="Young S.K."/>
            <person name="Zeng Q."/>
            <person name="Gargeya S."/>
            <person name="Fitzgerald M."/>
            <person name="Haas B."/>
            <person name="Abouelleil A."/>
            <person name="Allen A.W."/>
            <person name="Alvarado L."/>
            <person name="Arachchi H.M."/>
            <person name="Berlin A.M."/>
            <person name="Chapman S.B."/>
            <person name="Gainer-Dewar J."/>
            <person name="Goldberg J."/>
            <person name="Griggs A."/>
            <person name="Gujja S."/>
            <person name="Hansen M."/>
            <person name="Howarth C."/>
            <person name="Imamovic A."/>
            <person name="Ireland A."/>
            <person name="Larimer J."/>
            <person name="McCowan C."/>
            <person name="Murphy C."/>
            <person name="Pearson M."/>
            <person name="Poon T.W."/>
            <person name="Priest M."/>
            <person name="Roberts A."/>
            <person name="Saif S."/>
            <person name="Shea T."/>
            <person name="Sisk P."/>
            <person name="Sykes S."/>
            <person name="Wortman J."/>
            <person name="Nusbaum C."/>
            <person name="Birren B."/>
        </authorList>
    </citation>
    <scope>NUCLEOTIDE SEQUENCE [LARGE SCALE GENOMIC DNA]</scope>
    <source>
        <strain evidence="5 6">CBS 101466</strain>
    </source>
</reference>
<dbReference type="PANTHER" id="PTHR24171">
    <property type="entry name" value="ANKYRIN REPEAT DOMAIN-CONTAINING PROTEIN 39-RELATED"/>
    <property type="match status" value="1"/>
</dbReference>
<evidence type="ECO:0008006" key="7">
    <source>
        <dbReference type="Google" id="ProtNLM"/>
    </source>
</evidence>
<dbReference type="Pfam" id="PF00023">
    <property type="entry name" value="Ank"/>
    <property type="match status" value="2"/>
</dbReference>
<feature type="region of interest" description="Disordered" evidence="4">
    <location>
        <begin position="1658"/>
        <end position="1687"/>
    </location>
</feature>
<protein>
    <recommendedName>
        <fullName evidence="7">Ankyrin repeat protein</fullName>
    </recommendedName>
</protein>
<evidence type="ECO:0000256" key="4">
    <source>
        <dbReference type="SAM" id="MobiDB-lite"/>
    </source>
</evidence>